<evidence type="ECO:0000256" key="1">
    <source>
        <dbReference type="SAM" id="Phobius"/>
    </source>
</evidence>
<gene>
    <name evidence="2" type="ORF">ENR64_13430</name>
</gene>
<protein>
    <submittedName>
        <fullName evidence="2">Tryptophan-rich sensory protein</fullName>
    </submittedName>
</protein>
<keyword evidence="1" id="KW-0472">Membrane</keyword>
<dbReference type="Gene3D" id="1.20.1260.100">
    <property type="entry name" value="TspO/MBR protein"/>
    <property type="match status" value="1"/>
</dbReference>
<keyword evidence="1" id="KW-1133">Transmembrane helix</keyword>
<accession>A0A7C3KDZ9</accession>
<feature type="transmembrane region" description="Helical" evidence="1">
    <location>
        <begin position="91"/>
        <end position="108"/>
    </location>
</feature>
<name>A0A7C3KDZ9_9CYAN</name>
<feature type="transmembrane region" description="Helical" evidence="1">
    <location>
        <begin position="186"/>
        <end position="205"/>
    </location>
</feature>
<proteinExistence type="predicted"/>
<dbReference type="PANTHER" id="PTHR33802:SF1">
    <property type="entry name" value="XK-RELATED PROTEIN"/>
    <property type="match status" value="1"/>
</dbReference>
<dbReference type="EMBL" id="DSRU01000197">
    <property type="protein sequence ID" value="HFM98729.1"/>
    <property type="molecule type" value="Genomic_DNA"/>
</dbReference>
<feature type="transmembrane region" description="Helical" evidence="1">
    <location>
        <begin position="53"/>
        <end position="79"/>
    </location>
</feature>
<dbReference type="AlphaFoldDB" id="A0A7C3KDZ9"/>
<feature type="transmembrane region" description="Helical" evidence="1">
    <location>
        <begin position="210"/>
        <end position="226"/>
    </location>
</feature>
<sequence length="264" mass="29535">MRSPADPPDRVRQIITTIAVIGSILINTVSNFFPIRGQNVGVIANTRFANVLIIPASYAFAIWGLIYLGLIGFVVYQFLPPRQQHPKLKRISYLLVGACIAQAAWIYLFQAFAFWWSVLAMLAILACLIAIYQILKNSPRSQVRTERWLLRYPFSIYLAWISVATIVNIASALYDQSWNGWGLSSETWTVIMLLIATAIPLLLLWQRGDVPLSLVFVWAFVAIALKRLSLPLIWGSAAGLALIILIFAALSWQKKWGDRSAATG</sequence>
<evidence type="ECO:0000313" key="2">
    <source>
        <dbReference type="EMBL" id="HFM98729.1"/>
    </source>
</evidence>
<feature type="transmembrane region" description="Helical" evidence="1">
    <location>
        <begin position="156"/>
        <end position="174"/>
    </location>
</feature>
<dbReference type="InterPro" id="IPR038330">
    <property type="entry name" value="TspO/MBR-related_sf"/>
</dbReference>
<feature type="transmembrane region" description="Helical" evidence="1">
    <location>
        <begin position="12"/>
        <end position="33"/>
    </location>
</feature>
<feature type="transmembrane region" description="Helical" evidence="1">
    <location>
        <begin position="114"/>
        <end position="135"/>
    </location>
</feature>
<comment type="caution">
    <text evidence="2">The sequence shown here is derived from an EMBL/GenBank/DDBJ whole genome shotgun (WGS) entry which is preliminary data.</text>
</comment>
<dbReference type="PANTHER" id="PTHR33802">
    <property type="entry name" value="SI:CH211-161H7.5-RELATED"/>
    <property type="match status" value="1"/>
</dbReference>
<feature type="transmembrane region" description="Helical" evidence="1">
    <location>
        <begin position="232"/>
        <end position="252"/>
    </location>
</feature>
<keyword evidence="1" id="KW-0812">Transmembrane</keyword>
<organism evidence="2">
    <name type="scientific">Oscillatoriales cyanobacterium SpSt-418</name>
    <dbReference type="NCBI Taxonomy" id="2282169"/>
    <lineage>
        <taxon>Bacteria</taxon>
        <taxon>Bacillati</taxon>
        <taxon>Cyanobacteriota</taxon>
        <taxon>Cyanophyceae</taxon>
        <taxon>Oscillatoriophycideae</taxon>
        <taxon>Oscillatoriales</taxon>
    </lineage>
</organism>
<reference evidence="2" key="1">
    <citation type="journal article" date="2020" name="mSystems">
        <title>Genome- and Community-Level Interaction Insights into Carbon Utilization and Element Cycling Functions of Hydrothermarchaeota in Hydrothermal Sediment.</title>
        <authorList>
            <person name="Zhou Z."/>
            <person name="Liu Y."/>
            <person name="Xu W."/>
            <person name="Pan J."/>
            <person name="Luo Z.H."/>
            <person name="Li M."/>
        </authorList>
    </citation>
    <scope>NUCLEOTIDE SEQUENCE [LARGE SCALE GENOMIC DNA]</scope>
    <source>
        <strain evidence="2">SpSt-418</strain>
    </source>
</reference>